<sequence>MEARTHFSPVHGLMKRSLSSSEHDSVPCVKCLLRTITIQEVVRSVNRVVPWEDSLQLGPRLTYFEMSSHVWNLWLSPLSDEE</sequence>
<reference evidence="1 2" key="1">
    <citation type="submission" date="2021-06" db="EMBL/GenBank/DDBJ databases">
        <title>Caerostris extrusa draft genome.</title>
        <authorList>
            <person name="Kono N."/>
            <person name="Arakawa K."/>
        </authorList>
    </citation>
    <scope>NUCLEOTIDE SEQUENCE [LARGE SCALE GENOMIC DNA]</scope>
</reference>
<proteinExistence type="predicted"/>
<protein>
    <submittedName>
        <fullName evidence="1">Uncharacterized protein</fullName>
    </submittedName>
</protein>
<evidence type="ECO:0000313" key="1">
    <source>
        <dbReference type="EMBL" id="GIY26936.1"/>
    </source>
</evidence>
<evidence type="ECO:0000313" key="2">
    <source>
        <dbReference type="Proteomes" id="UP001054945"/>
    </source>
</evidence>
<keyword evidence="2" id="KW-1185">Reference proteome</keyword>
<dbReference type="EMBL" id="BPLR01008750">
    <property type="protein sequence ID" value="GIY26936.1"/>
    <property type="molecule type" value="Genomic_DNA"/>
</dbReference>
<accession>A0AAV4S2V9</accession>
<gene>
    <name evidence="1" type="ORF">CEXT_17101</name>
</gene>
<dbReference type="Proteomes" id="UP001054945">
    <property type="component" value="Unassembled WGS sequence"/>
</dbReference>
<name>A0AAV4S2V9_CAEEX</name>
<comment type="caution">
    <text evidence="1">The sequence shown here is derived from an EMBL/GenBank/DDBJ whole genome shotgun (WGS) entry which is preliminary data.</text>
</comment>
<dbReference type="AlphaFoldDB" id="A0AAV4S2V9"/>
<organism evidence="1 2">
    <name type="scientific">Caerostris extrusa</name>
    <name type="common">Bark spider</name>
    <name type="synonym">Caerostris bankana</name>
    <dbReference type="NCBI Taxonomy" id="172846"/>
    <lineage>
        <taxon>Eukaryota</taxon>
        <taxon>Metazoa</taxon>
        <taxon>Ecdysozoa</taxon>
        <taxon>Arthropoda</taxon>
        <taxon>Chelicerata</taxon>
        <taxon>Arachnida</taxon>
        <taxon>Araneae</taxon>
        <taxon>Araneomorphae</taxon>
        <taxon>Entelegynae</taxon>
        <taxon>Araneoidea</taxon>
        <taxon>Araneidae</taxon>
        <taxon>Caerostris</taxon>
    </lineage>
</organism>